<protein>
    <recommendedName>
        <fullName evidence="2">Response regulatory domain-containing protein</fullName>
    </recommendedName>
</protein>
<name>A0ABS6SHQ3_9SPHN</name>
<organism evidence="3 4">
    <name type="scientific">Pacificimonas pallii</name>
    <dbReference type="NCBI Taxonomy" id="2827236"/>
    <lineage>
        <taxon>Bacteria</taxon>
        <taxon>Pseudomonadati</taxon>
        <taxon>Pseudomonadota</taxon>
        <taxon>Alphaproteobacteria</taxon>
        <taxon>Sphingomonadales</taxon>
        <taxon>Sphingosinicellaceae</taxon>
        <taxon>Pacificimonas</taxon>
    </lineage>
</organism>
<evidence type="ECO:0000313" key="4">
    <source>
        <dbReference type="Proteomes" id="UP000722336"/>
    </source>
</evidence>
<reference evidence="3 4" key="1">
    <citation type="submission" date="2021-04" db="EMBL/GenBank/DDBJ databases">
        <authorList>
            <person name="Pira H."/>
            <person name="Risdian C."/>
            <person name="Wink J."/>
        </authorList>
    </citation>
    <scope>NUCLEOTIDE SEQUENCE [LARGE SCALE GENOMIC DNA]</scope>
    <source>
        <strain evidence="3 4">WHA3</strain>
    </source>
</reference>
<keyword evidence="4" id="KW-1185">Reference proteome</keyword>
<evidence type="ECO:0000256" key="1">
    <source>
        <dbReference type="PROSITE-ProRule" id="PRU00169"/>
    </source>
</evidence>
<dbReference type="Proteomes" id="UP000722336">
    <property type="component" value="Unassembled WGS sequence"/>
</dbReference>
<gene>
    <name evidence="3" type="ORF">KCG44_11605</name>
</gene>
<dbReference type="RefSeq" id="WP_218446241.1">
    <property type="nucleotide sequence ID" value="NZ_JAGSPA010000003.1"/>
</dbReference>
<feature type="domain" description="Response regulatory" evidence="2">
    <location>
        <begin position="82"/>
        <end position="194"/>
    </location>
</feature>
<feature type="modified residue" description="4-aspartylphosphate" evidence="1">
    <location>
        <position position="133"/>
    </location>
</feature>
<dbReference type="PROSITE" id="PS50110">
    <property type="entry name" value="RESPONSE_REGULATORY"/>
    <property type="match status" value="1"/>
</dbReference>
<comment type="caution">
    <text evidence="3">The sequence shown here is derived from an EMBL/GenBank/DDBJ whole genome shotgun (WGS) entry which is preliminary data.</text>
</comment>
<proteinExistence type="predicted"/>
<sequence>MTEHEDLLRHQLGNSEAKADGLERLLEKAVRHIQEIAVPLPPEGSRRAALAFVNRIADLLDGKDIDRSSGAAPDEDALKGRRVIVLEDEVYPGMALRVILLDAGADQVRLCNGIAACRAVVAGDFGPDVIVLDLDVGGKDVRPLARELADQGVPFVFHTGFADQDLLSTQFPNHRVLKKPAPADVLVEAVVEAIESAQTG</sequence>
<evidence type="ECO:0000313" key="3">
    <source>
        <dbReference type="EMBL" id="MBV7257431.1"/>
    </source>
</evidence>
<dbReference type="InterPro" id="IPR001789">
    <property type="entry name" value="Sig_transdc_resp-reg_receiver"/>
</dbReference>
<accession>A0ABS6SHQ3</accession>
<evidence type="ECO:0000259" key="2">
    <source>
        <dbReference type="PROSITE" id="PS50110"/>
    </source>
</evidence>
<keyword evidence="1" id="KW-0597">Phosphoprotein</keyword>
<dbReference type="EMBL" id="JAGSPA010000003">
    <property type="protein sequence ID" value="MBV7257431.1"/>
    <property type="molecule type" value="Genomic_DNA"/>
</dbReference>